<evidence type="ECO:0000313" key="7">
    <source>
        <dbReference type="Proteomes" id="UP000283666"/>
    </source>
</evidence>
<keyword evidence="2" id="KW-0378">Hydrolase</keyword>
<reference evidence="1" key="2">
    <citation type="journal article" date="2001" name="Infect. Immun.">
        <title>NmeSI restriction-modification system identified by representational difference analysis of a hypervirulent Neisseria meningitidis strain.</title>
        <authorList>
            <person name="Bart A."/>
            <person name="Pannekoek Y."/>
            <person name="Dankert J."/>
            <person name="van der Ende A."/>
        </authorList>
    </citation>
    <scope>NUCLEOTIDE SEQUENCE</scope>
    <source>
        <strain evidence="1">800615</strain>
    </source>
</reference>
<dbReference type="EMBL" id="NWZY01000015">
    <property type="protein sequence ID" value="RQK78413.1"/>
    <property type="molecule type" value="Genomic_DNA"/>
</dbReference>
<evidence type="ECO:0000313" key="6">
    <source>
        <dbReference type="Proteomes" id="UP000260504"/>
    </source>
</evidence>
<dbReference type="AlphaFoldDB" id="Q9XCX4"/>
<dbReference type="Pfam" id="PF09569">
    <property type="entry name" value="RE_ScaI"/>
    <property type="match status" value="1"/>
</dbReference>
<dbReference type="GO" id="GO:0004519">
    <property type="term" value="F:endonuclease activity"/>
    <property type="evidence" value="ECO:0007669"/>
    <property type="project" value="UniProtKB-KW"/>
</dbReference>
<evidence type="ECO:0000313" key="5">
    <source>
        <dbReference type="Proteomes" id="UP000072443"/>
    </source>
</evidence>
<evidence type="ECO:0000313" key="4">
    <source>
        <dbReference type="EMBL" id="RQK78413.1"/>
    </source>
</evidence>
<dbReference type="InterPro" id="IPR019069">
    <property type="entry name" value="Restrct_endonuc_II_ScaI"/>
</dbReference>
<reference evidence="1" key="3">
    <citation type="submission" date="2003-03" db="EMBL/GenBank/DDBJ databases">
        <authorList>
            <person name="Bart A."/>
            <person name="Pannekoek Y."/>
            <person name="Dankert J."/>
            <person name="Van der Ende A."/>
        </authorList>
    </citation>
    <scope>NUCLEOTIDE SEQUENCE</scope>
    <source>
        <strain evidence="1">800615</strain>
    </source>
</reference>
<dbReference type="Proteomes" id="UP000283666">
    <property type="component" value="Unassembled WGS sequence"/>
</dbReference>
<evidence type="ECO:0000313" key="2">
    <source>
        <dbReference type="EMBL" id="CWP87185.1"/>
    </source>
</evidence>
<dbReference type="OMA" id="SHPTQIF"/>
<keyword evidence="2" id="KW-0540">Nuclease</keyword>
<gene>
    <name evidence="1" type="primary">nmeSIR</name>
    <name evidence="3" type="ORF">CIJ84_08000</name>
    <name evidence="4" type="ORF">COH52_06510</name>
    <name evidence="2" type="ORF">ERS514591_01403</name>
</gene>
<reference evidence="4 7" key="6">
    <citation type="submission" date="2017-09" db="EMBL/GenBank/DDBJ databases">
        <title>Phenotypic and genotypic characterization of Colombian isolates of Neisseria meningitidis recovered from invasive disease.</title>
        <authorList>
            <person name="Duarte C."/>
            <person name="Gabastou J.M."/>
            <person name="Moreno J."/>
        </authorList>
    </citation>
    <scope>NUCLEOTIDE SEQUENCE [LARGE SCALE GENOMIC DNA]</scope>
    <source>
        <strain evidence="4 7">INS-Nm1012</strain>
    </source>
</reference>
<evidence type="ECO:0000313" key="1">
    <source>
        <dbReference type="EMBL" id="AAD39135.2"/>
    </source>
</evidence>
<dbReference type="EMBL" id="NVYQ01000116">
    <property type="protein sequence ID" value="RGB15664.1"/>
    <property type="molecule type" value="Genomic_DNA"/>
</dbReference>
<organism evidence="1">
    <name type="scientific">Neisseria meningitidis</name>
    <dbReference type="NCBI Taxonomy" id="487"/>
    <lineage>
        <taxon>Bacteria</taxon>
        <taxon>Pseudomonadati</taxon>
        <taxon>Pseudomonadota</taxon>
        <taxon>Betaproteobacteria</taxon>
        <taxon>Neisseriales</taxon>
        <taxon>Neisseriaceae</taxon>
        <taxon>Neisseria</taxon>
    </lineage>
</organism>
<dbReference type="RefSeq" id="WP_002219927.1">
    <property type="nucleotide sequence ID" value="NZ_CP012391.1"/>
</dbReference>
<dbReference type="EMBL" id="AF123569">
    <property type="protein sequence ID" value="AAD39135.2"/>
    <property type="molecule type" value="Genomic_DNA"/>
</dbReference>
<dbReference type="Proteomes" id="UP000260504">
    <property type="component" value="Unassembled WGS sequence"/>
</dbReference>
<keyword evidence="2" id="KW-0255">Endonuclease</keyword>
<reference evidence="1" key="1">
    <citation type="journal article" date="1999" name="Mol. Microbiol.">
        <title>Operator sequences for the regulatory proteins of restriction modification systems.</title>
        <authorList>
            <person name="Bart A."/>
            <person name="Dankert J."/>
            <person name="van der Ende A."/>
        </authorList>
    </citation>
    <scope>NUCLEOTIDE SEQUENCE</scope>
    <source>
        <strain evidence="1">800615</strain>
    </source>
</reference>
<dbReference type="EMBL" id="FEVP01000016">
    <property type="protein sequence ID" value="CWP87185.1"/>
    <property type="molecule type" value="Genomic_DNA"/>
</dbReference>
<dbReference type="REBASE" id="4165">
    <property type="entry name" value="NmeSI"/>
</dbReference>
<reference evidence="2 5" key="4">
    <citation type="submission" date="2016-02" db="EMBL/GenBank/DDBJ databases">
        <authorList>
            <consortium name="Pathogen Informatics"/>
        </authorList>
    </citation>
    <scope>NUCLEOTIDE SEQUENCE [LARGE SCALE GENOMIC DNA]</scope>
    <source>
        <strain evidence="2 5">2842STDY5881269</strain>
    </source>
</reference>
<accession>Q9XCX4</accession>
<dbReference type="Proteomes" id="UP000072443">
    <property type="component" value="Unassembled WGS sequence"/>
</dbReference>
<protein>
    <submittedName>
        <fullName evidence="1">NmeSIR</fullName>
    </submittedName>
    <submittedName>
        <fullName evidence="3">ScaI family restriction endonuclease</fullName>
    </submittedName>
    <submittedName>
        <fullName evidence="2">ScaI restriction endonuclease family protein</fullName>
    </submittedName>
</protein>
<sequence>MNRSKISPYASLNEELWISKTEELIKQHPLSEKEIVQLCLDSWENIFSSRIGNLQIGKNFFPSPQIVGALLHALIPANIEARFENWQGEKNKYDKDIVYIKDDYYSIELKTSSDPKYIFGNRSYAQPQDGITGKSKNGYYLTINFEKFMPDLKLRPEIKIIRFGWLDHTDWIAQTAATGQQARLSPEAYRSKLKILYQK</sequence>
<proteinExistence type="predicted"/>
<evidence type="ECO:0000313" key="3">
    <source>
        <dbReference type="EMBL" id="RGB15664.1"/>
    </source>
</evidence>
<name>Q9XCX4_NEIME</name>
<reference evidence="3 6" key="5">
    <citation type="submission" date="2017-08" db="EMBL/GenBank/DDBJ databases">
        <title>Meningococcal Conjunctivitis and Endemic Carriage at a Military Recruit Training Center.</title>
        <authorList>
            <person name="Bobb A.J."/>
            <person name="Galac M.R."/>
            <person name="Snesrud E."/>
            <person name="Clagett C.D."/>
        </authorList>
    </citation>
    <scope>NUCLEOTIDE SEQUENCE [LARGE SCALE GENOMIC DNA]</scope>
    <source>
        <strain evidence="3 6">MRSN431200</strain>
    </source>
</reference>